<gene>
    <name evidence="2" type="ORF">CLV38_12542</name>
</gene>
<dbReference type="InterPro" id="IPR008030">
    <property type="entry name" value="NmrA-like"/>
</dbReference>
<dbReference type="OrthoDB" id="339107at2"/>
<organism evidence="2 3">
    <name type="scientific">Alkalibacterium olivapovliticus</name>
    <dbReference type="NCBI Taxonomy" id="99907"/>
    <lineage>
        <taxon>Bacteria</taxon>
        <taxon>Bacillati</taxon>
        <taxon>Bacillota</taxon>
        <taxon>Bacilli</taxon>
        <taxon>Lactobacillales</taxon>
        <taxon>Carnobacteriaceae</taxon>
        <taxon>Alkalibacterium</taxon>
    </lineage>
</organism>
<comment type="caution">
    <text evidence="2">The sequence shown here is derived from an EMBL/GenBank/DDBJ whole genome shotgun (WGS) entry which is preliminary data.</text>
</comment>
<evidence type="ECO:0000313" key="2">
    <source>
        <dbReference type="EMBL" id="PRY78671.1"/>
    </source>
</evidence>
<sequence>MTYFVTGATGTVGKHIVDQLVKRGEKVRALTRNPEKREASAAIEWVKGDLKNPETFKEALQGIDGLYLIGSTDKMGDDELVTSPDIISLAEEAGVKKVVLNAVYGDDELRDAIKNSSLEWTFVQAAGFMANALEMNGWKEAIQDKSVIKEPNLNKGSALIHEEDIARVVVTVLLENQHHAKTYSINGKEAITVAEQLDTLSNALSVPIVYQEQTLQEMKEELKRAGASEKEIAFYVEMTENTPEMGIVPNGLVEKLTGKSPKTFYQWVEEHKGLFND</sequence>
<dbReference type="PANTHER" id="PTHR43162">
    <property type="match status" value="1"/>
</dbReference>
<proteinExistence type="predicted"/>
<dbReference type="PANTHER" id="PTHR43162:SF1">
    <property type="entry name" value="PRESTALK A DIFFERENTIATION PROTEIN A"/>
    <property type="match status" value="1"/>
</dbReference>
<evidence type="ECO:0000313" key="3">
    <source>
        <dbReference type="Proteomes" id="UP000238205"/>
    </source>
</evidence>
<dbReference type="AlphaFoldDB" id="A0A2T0W0Y5"/>
<dbReference type="SUPFAM" id="SSF51735">
    <property type="entry name" value="NAD(P)-binding Rossmann-fold domains"/>
    <property type="match status" value="1"/>
</dbReference>
<accession>A0A2T0W0Y5</accession>
<evidence type="ECO:0000259" key="1">
    <source>
        <dbReference type="Pfam" id="PF05368"/>
    </source>
</evidence>
<name>A0A2T0W0Y5_9LACT</name>
<dbReference type="Proteomes" id="UP000238205">
    <property type="component" value="Unassembled WGS sequence"/>
</dbReference>
<dbReference type="Pfam" id="PF05368">
    <property type="entry name" value="NmrA"/>
    <property type="match status" value="1"/>
</dbReference>
<protein>
    <submittedName>
        <fullName evidence="2">Uncharacterized protein YbjT (DUF2867 family)</fullName>
    </submittedName>
</protein>
<keyword evidence="3" id="KW-1185">Reference proteome</keyword>
<dbReference type="EMBL" id="PVTO01000025">
    <property type="protein sequence ID" value="PRY78671.1"/>
    <property type="molecule type" value="Genomic_DNA"/>
</dbReference>
<dbReference type="InterPro" id="IPR036291">
    <property type="entry name" value="NAD(P)-bd_dom_sf"/>
</dbReference>
<dbReference type="Gene3D" id="3.90.25.10">
    <property type="entry name" value="UDP-galactose 4-epimerase, domain 1"/>
    <property type="match status" value="1"/>
</dbReference>
<dbReference type="InterPro" id="IPR051604">
    <property type="entry name" value="Ergot_Alk_Oxidoreductase"/>
</dbReference>
<reference evidence="2 3" key="1">
    <citation type="submission" date="2018-03" db="EMBL/GenBank/DDBJ databases">
        <title>Genomic Encyclopedia of Archaeal and Bacterial Type Strains, Phase II (KMG-II): from individual species to whole genera.</title>
        <authorList>
            <person name="Goeker M."/>
        </authorList>
    </citation>
    <scope>NUCLEOTIDE SEQUENCE [LARGE SCALE GENOMIC DNA]</scope>
    <source>
        <strain evidence="2 3">DSM 13175</strain>
    </source>
</reference>
<feature type="domain" description="NmrA-like" evidence="1">
    <location>
        <begin position="5"/>
        <end position="224"/>
    </location>
</feature>
<dbReference type="Gene3D" id="3.40.50.720">
    <property type="entry name" value="NAD(P)-binding Rossmann-like Domain"/>
    <property type="match status" value="1"/>
</dbReference>
<dbReference type="RefSeq" id="WP_106195421.1">
    <property type="nucleotide sequence ID" value="NZ_PVTO01000025.1"/>
</dbReference>